<evidence type="ECO:0000256" key="2">
    <source>
        <dbReference type="ARBA" id="ARBA00006285"/>
    </source>
</evidence>
<organism evidence="10 11">
    <name type="scientific">Desertihabitans brevis</name>
    <dbReference type="NCBI Taxonomy" id="2268447"/>
    <lineage>
        <taxon>Bacteria</taxon>
        <taxon>Bacillati</taxon>
        <taxon>Actinomycetota</taxon>
        <taxon>Actinomycetes</taxon>
        <taxon>Propionibacteriales</taxon>
        <taxon>Propionibacteriaceae</taxon>
        <taxon>Desertihabitans</taxon>
    </lineage>
</organism>
<dbReference type="InterPro" id="IPR025705">
    <property type="entry name" value="Beta_hexosaminidase_sua/sub"/>
</dbReference>
<dbReference type="PANTHER" id="PTHR22600">
    <property type="entry name" value="BETA-HEXOSAMINIDASE"/>
    <property type="match status" value="1"/>
</dbReference>
<comment type="catalytic activity">
    <reaction evidence="1">
        <text>Hydrolysis of terminal non-reducing N-acetyl-D-hexosamine residues in N-acetyl-beta-D-hexosaminides.</text>
        <dbReference type="EC" id="3.2.1.52"/>
    </reaction>
</comment>
<dbReference type="InterPro" id="IPR015883">
    <property type="entry name" value="Glyco_hydro_20_cat"/>
</dbReference>
<evidence type="ECO:0000313" key="11">
    <source>
        <dbReference type="Proteomes" id="UP000252770"/>
    </source>
</evidence>
<dbReference type="GO" id="GO:0004563">
    <property type="term" value="F:beta-N-acetylhexosaminidase activity"/>
    <property type="evidence" value="ECO:0007669"/>
    <property type="project" value="UniProtKB-EC"/>
</dbReference>
<feature type="domain" description="Beta-hexosaminidase bacterial type N-terminal" evidence="9">
    <location>
        <begin position="46"/>
        <end position="182"/>
    </location>
</feature>
<dbReference type="SUPFAM" id="SSF51445">
    <property type="entry name" value="(Trans)glycosidases"/>
    <property type="match status" value="1"/>
</dbReference>
<dbReference type="InterPro" id="IPR029018">
    <property type="entry name" value="Hex-like_dom2"/>
</dbReference>
<dbReference type="Gene3D" id="3.20.20.80">
    <property type="entry name" value="Glycosidases"/>
    <property type="match status" value="1"/>
</dbReference>
<accession>A0A367YTH8</accession>
<evidence type="ECO:0000256" key="7">
    <source>
        <dbReference type="SAM" id="SignalP"/>
    </source>
</evidence>
<dbReference type="GO" id="GO:0016020">
    <property type="term" value="C:membrane"/>
    <property type="evidence" value="ECO:0007669"/>
    <property type="project" value="TreeGrafter"/>
</dbReference>
<dbReference type="Pfam" id="PF00728">
    <property type="entry name" value="Glyco_hydro_20"/>
    <property type="match status" value="2"/>
</dbReference>
<dbReference type="Pfam" id="PF02838">
    <property type="entry name" value="Glyco_hydro_20b"/>
    <property type="match status" value="1"/>
</dbReference>
<feature type="active site" description="Proton donor" evidence="6">
    <location>
        <position position="374"/>
    </location>
</feature>
<feature type="domain" description="Glycoside hydrolase family 20 catalytic" evidence="8">
    <location>
        <begin position="385"/>
        <end position="534"/>
    </location>
</feature>
<comment type="caution">
    <text evidence="10">The sequence shown here is derived from an EMBL/GenBank/DDBJ whole genome shotgun (WGS) entry which is preliminary data.</text>
</comment>
<gene>
    <name evidence="10" type="ORF">DT076_16950</name>
</gene>
<feature type="chain" id="PRO_5016819905" description="beta-N-acetylhexosaminidase" evidence="7">
    <location>
        <begin position="33"/>
        <end position="783"/>
    </location>
</feature>
<evidence type="ECO:0000256" key="5">
    <source>
        <dbReference type="ARBA" id="ARBA00023295"/>
    </source>
</evidence>
<comment type="similarity">
    <text evidence="2">Belongs to the glycosyl hydrolase 20 family.</text>
</comment>
<dbReference type="PANTHER" id="PTHR22600:SF57">
    <property type="entry name" value="BETA-N-ACETYLHEXOSAMINIDASE"/>
    <property type="match status" value="1"/>
</dbReference>
<evidence type="ECO:0000256" key="6">
    <source>
        <dbReference type="PIRSR" id="PIRSR625705-1"/>
    </source>
</evidence>
<dbReference type="PRINTS" id="PR00738">
    <property type="entry name" value="GLHYDRLASE20"/>
</dbReference>
<dbReference type="Gene3D" id="3.30.379.10">
    <property type="entry name" value="Chitobiase/beta-hexosaminidase domain 2-like"/>
    <property type="match status" value="1"/>
</dbReference>
<dbReference type="SUPFAM" id="SSF55545">
    <property type="entry name" value="beta-N-acetylhexosaminidase-like domain"/>
    <property type="match status" value="1"/>
</dbReference>
<evidence type="ECO:0000259" key="9">
    <source>
        <dbReference type="Pfam" id="PF02838"/>
    </source>
</evidence>
<proteinExistence type="inferred from homology"/>
<sequence>MRPRPTRTTLAAVLAAAALTVPLLPTATEATATPQATPAAEVDALGLVPQPASVEVADAEPWRLTPTTRIAAAGEARPVAQALAEELRTPTGFRLPVPARPRPGDLQIVVDEDAAYTVEGEAPTEESYVLDVTADGATITARTAHGAFNGVQTLRQLLPAWVGSDRPVATSWTVPAVHIEDAPRFAYRGVMLDVARSFQEVDTVKRYLDTLASFKASHLHLHLADDQGWRIEITNEGRVEGDTIDYTRLTEISGDTAMNERGYRSELGRSGYYTQEEYREIVEYARERHITVVPEVDVPGHTNAALHAIPQLNTERSLPARDPDTGVVDWNGTAAVGYSALDEQHEPTYHFVNHVFGQLADLTQGPLVHVGGDESHDMGHERYVDFVSRAVPEVRETTGVGVMGWTEFAEAGLTQGEGYWEGSVVHYWVGSGDWVRDFVSKGGKAVVSDAGRSYLDMKYDPSTPIGLSWACSGDCDYPRYYDWEPTTVVEGGLAEEDILGVEAPMWSETIRGEDQAMYMALPRAAAILETGWSQAEDKDVDSFSTRLGALGAHLTVAGTNYYESRRAPWQWTVAGLEATVRKGRPGTVDVGLVAAPGTKLSTDGTALVPDTVTTDGDPASQSLLTEPLTAVLRCGTDELPVTFRTEQPRGELHAAATYTASVSGTFDAATDCSLETSAGPTAPVTLSLGRPVVEPEPELGEPTLEIQDGVLASGQWFDLSVSGFAPEQHLDVLLDGTLVYRLHTDEQGRFDRTALVPRGTPAGEHELVVAQGERRVATAITVG</sequence>
<evidence type="ECO:0000256" key="3">
    <source>
        <dbReference type="ARBA" id="ARBA00012663"/>
    </source>
</evidence>
<feature type="domain" description="Glycoside hydrolase family 20 catalytic" evidence="8">
    <location>
        <begin position="185"/>
        <end position="377"/>
    </location>
</feature>
<keyword evidence="7" id="KW-0732">Signal</keyword>
<dbReference type="AlphaFoldDB" id="A0A367YTH8"/>
<evidence type="ECO:0000313" key="10">
    <source>
        <dbReference type="EMBL" id="RCK68332.1"/>
    </source>
</evidence>
<dbReference type="GO" id="GO:0030203">
    <property type="term" value="P:glycosaminoglycan metabolic process"/>
    <property type="evidence" value="ECO:0007669"/>
    <property type="project" value="TreeGrafter"/>
</dbReference>
<dbReference type="EC" id="3.2.1.52" evidence="3"/>
<evidence type="ECO:0000256" key="1">
    <source>
        <dbReference type="ARBA" id="ARBA00001231"/>
    </source>
</evidence>
<protein>
    <recommendedName>
        <fullName evidence="3">beta-N-acetylhexosaminidase</fullName>
        <ecNumber evidence="3">3.2.1.52</ecNumber>
    </recommendedName>
</protein>
<dbReference type="EMBL" id="QOUI01000012">
    <property type="protein sequence ID" value="RCK68332.1"/>
    <property type="molecule type" value="Genomic_DNA"/>
</dbReference>
<evidence type="ECO:0000259" key="8">
    <source>
        <dbReference type="Pfam" id="PF00728"/>
    </source>
</evidence>
<keyword evidence="11" id="KW-1185">Reference proteome</keyword>
<keyword evidence="4" id="KW-0378">Hydrolase</keyword>
<dbReference type="InterPro" id="IPR015882">
    <property type="entry name" value="HEX_bac_N"/>
</dbReference>
<dbReference type="InterPro" id="IPR017853">
    <property type="entry name" value="GH"/>
</dbReference>
<feature type="signal peptide" evidence="7">
    <location>
        <begin position="1"/>
        <end position="32"/>
    </location>
</feature>
<dbReference type="GO" id="GO:0005975">
    <property type="term" value="P:carbohydrate metabolic process"/>
    <property type="evidence" value="ECO:0007669"/>
    <property type="project" value="InterPro"/>
</dbReference>
<evidence type="ECO:0000256" key="4">
    <source>
        <dbReference type="ARBA" id="ARBA00022801"/>
    </source>
</evidence>
<reference evidence="10 11" key="1">
    <citation type="submission" date="2018-07" db="EMBL/GenBank/DDBJ databases">
        <title>Desertimonas flava gen. nov. sp. nov.</title>
        <authorList>
            <person name="Liu S."/>
        </authorList>
    </citation>
    <scope>NUCLEOTIDE SEQUENCE [LARGE SCALE GENOMIC DNA]</scope>
    <source>
        <strain evidence="10 11">16Sb5-5</strain>
    </source>
</reference>
<keyword evidence="5" id="KW-0326">Glycosidase</keyword>
<name>A0A367YTH8_9ACTN</name>
<dbReference type="Proteomes" id="UP000252770">
    <property type="component" value="Unassembled WGS sequence"/>
</dbReference>